<dbReference type="Pfam" id="PF01041">
    <property type="entry name" value="DegT_DnrJ_EryC1"/>
    <property type="match status" value="1"/>
</dbReference>
<dbReference type="SUPFAM" id="SSF53383">
    <property type="entry name" value="PLP-dependent transferases"/>
    <property type="match status" value="1"/>
</dbReference>
<dbReference type="InterPro" id="IPR027417">
    <property type="entry name" value="P-loop_NTPase"/>
</dbReference>
<comment type="similarity">
    <text evidence="5">Belongs to the DegT/DnrJ/EryC1 family. L-glutamine:2-deoxy-scyllo-inosose/scyllo-inosose aminotransferase subfamily.</text>
</comment>
<accession>A0ABW0ULY9</accession>
<comment type="caution">
    <text evidence="7">The sequence shown here is derived from an EMBL/GenBank/DDBJ whole genome shotgun (WGS) entry which is preliminary data.</text>
</comment>
<organism evidence="7 8">
    <name type="scientific">Streptomyces bullii</name>
    <dbReference type="NCBI Taxonomy" id="349910"/>
    <lineage>
        <taxon>Bacteria</taxon>
        <taxon>Bacillati</taxon>
        <taxon>Actinomycetota</taxon>
        <taxon>Actinomycetes</taxon>
        <taxon>Kitasatosporales</taxon>
        <taxon>Streptomycetaceae</taxon>
        <taxon>Streptomyces</taxon>
    </lineage>
</organism>
<evidence type="ECO:0000256" key="5">
    <source>
        <dbReference type="ARBA" id="ARBA00038398"/>
    </source>
</evidence>
<evidence type="ECO:0000313" key="7">
    <source>
        <dbReference type="EMBL" id="MFC5634588.1"/>
    </source>
</evidence>
<dbReference type="PANTHER" id="PTHR30244:SF34">
    <property type="entry name" value="DTDP-4-AMINO-4,6-DIDEOXYGALACTOSE TRANSAMINASE"/>
    <property type="match status" value="1"/>
</dbReference>
<evidence type="ECO:0000256" key="1">
    <source>
        <dbReference type="ARBA" id="ARBA00001933"/>
    </source>
</evidence>
<dbReference type="PANTHER" id="PTHR30244">
    <property type="entry name" value="TRANSAMINASE"/>
    <property type="match status" value="1"/>
</dbReference>
<dbReference type="RefSeq" id="WP_381020529.1">
    <property type="nucleotide sequence ID" value="NZ_JBHSNY010000004.1"/>
</dbReference>
<dbReference type="InterPro" id="IPR000653">
    <property type="entry name" value="DegT/StrS_aminotransferase"/>
</dbReference>
<proteinExistence type="inferred from homology"/>
<dbReference type="InterPro" id="IPR015421">
    <property type="entry name" value="PyrdxlP-dep_Trfase_major"/>
</dbReference>
<evidence type="ECO:0000256" key="3">
    <source>
        <dbReference type="ARBA" id="ARBA00022679"/>
    </source>
</evidence>
<sequence>MTAPFIVLEGPDGAGKTTLARSVASLLAHRGLRHLDRRQIADTSPFVAHLMEQLANMLWSSGDSRDLTDDFWAHLQASWFSAHGQHVVRPALADGPVIVDGWYHKLAAKLSDQGWADPDLDRLFARVRRPDHVILLRTSPKAMWERRQGTLRPTELGMHNREYTELGEQSFLDHQQRTLDNLTTTAENEGWHIVDVPDQEDVKETAARLVSLISGILDTSAAAAQPAGSEGFTARYVWPNPTSSLKSAVLKQMSRSLSDRDGRGVIGEFERAFAAFIGTEHAVAMSSGTAGLHAMCAAAGLTEGDEIIAPAYTFFATATPFAYEGVQVRFADADAYGNLDPASLPRLLTERTRAVIVTHMWGVPCDMTAIKAFCRDNGLLLLEDCSHAHFASWDGQRVGTIGDMAVFSTNQKAITTGEGGVLVTNNPHFKELALLHGQYNKRCFQEIPADRPHAAYALTGMGLKSRSTTLGAAIGIDQLAAATDIESRRRHILDRFDKALAGNPAVSLSRGAEGRSELGLYVMGLRYDATAATCSMAEFVDRLTADGADFDIPGSTGVIAHEPLFHRTHRAQSWTEVPDVKASDFPGADAFIRSFFKGPLWGYPGDEASVEHQLATLTRHAAAVVR</sequence>
<dbReference type="Gene3D" id="3.90.1150.10">
    <property type="entry name" value="Aspartate Aminotransferase, domain 1"/>
    <property type="match status" value="1"/>
</dbReference>
<evidence type="ECO:0000256" key="4">
    <source>
        <dbReference type="ARBA" id="ARBA00022898"/>
    </source>
</evidence>
<keyword evidence="2 7" id="KW-0032">Aminotransferase</keyword>
<keyword evidence="4 6" id="KW-0663">Pyridoxal phosphate</keyword>
<dbReference type="EMBL" id="JBHSNY010000004">
    <property type="protein sequence ID" value="MFC5634588.1"/>
    <property type="molecule type" value="Genomic_DNA"/>
</dbReference>
<dbReference type="SUPFAM" id="SSF52540">
    <property type="entry name" value="P-loop containing nucleoside triphosphate hydrolases"/>
    <property type="match status" value="1"/>
</dbReference>
<dbReference type="Gene3D" id="3.40.640.10">
    <property type="entry name" value="Type I PLP-dependent aspartate aminotransferase-like (Major domain)"/>
    <property type="match status" value="1"/>
</dbReference>
<keyword evidence="8" id="KW-1185">Reference proteome</keyword>
<name>A0ABW0ULY9_9ACTN</name>
<dbReference type="Proteomes" id="UP001596154">
    <property type="component" value="Unassembled WGS sequence"/>
</dbReference>
<comment type="cofactor">
    <cofactor evidence="1">
        <name>pyridoxal 5'-phosphate</name>
        <dbReference type="ChEBI" id="CHEBI:597326"/>
    </cofactor>
</comment>
<evidence type="ECO:0000313" key="8">
    <source>
        <dbReference type="Proteomes" id="UP001596154"/>
    </source>
</evidence>
<protein>
    <submittedName>
        <fullName evidence="7">Aminotransferase class I/II-fold pyridoxal phosphate-dependent enzyme</fullName>
    </submittedName>
</protein>
<dbReference type="InterPro" id="IPR015422">
    <property type="entry name" value="PyrdxlP-dep_Trfase_small"/>
</dbReference>
<dbReference type="GO" id="GO:0008483">
    <property type="term" value="F:transaminase activity"/>
    <property type="evidence" value="ECO:0007669"/>
    <property type="project" value="UniProtKB-KW"/>
</dbReference>
<dbReference type="InterPro" id="IPR015424">
    <property type="entry name" value="PyrdxlP-dep_Trfase"/>
</dbReference>
<dbReference type="Gene3D" id="3.40.50.300">
    <property type="entry name" value="P-loop containing nucleotide triphosphate hydrolases"/>
    <property type="match status" value="1"/>
</dbReference>
<gene>
    <name evidence="7" type="ORF">ACFPZJ_12530</name>
</gene>
<evidence type="ECO:0000256" key="6">
    <source>
        <dbReference type="RuleBase" id="RU004508"/>
    </source>
</evidence>
<evidence type="ECO:0000256" key="2">
    <source>
        <dbReference type="ARBA" id="ARBA00022576"/>
    </source>
</evidence>
<keyword evidence="3" id="KW-0808">Transferase</keyword>
<reference evidence="8" key="1">
    <citation type="journal article" date="2019" name="Int. J. Syst. Evol. Microbiol.">
        <title>The Global Catalogue of Microorganisms (GCM) 10K type strain sequencing project: providing services to taxonomists for standard genome sequencing and annotation.</title>
        <authorList>
            <consortium name="The Broad Institute Genomics Platform"/>
            <consortium name="The Broad Institute Genome Sequencing Center for Infectious Disease"/>
            <person name="Wu L."/>
            <person name="Ma J."/>
        </authorList>
    </citation>
    <scope>NUCLEOTIDE SEQUENCE [LARGE SCALE GENOMIC DNA]</scope>
    <source>
        <strain evidence="8">CGMCC 4.7248</strain>
    </source>
</reference>